<accession>A0ABZ2LDQ3</accession>
<reference evidence="1" key="1">
    <citation type="submission" date="2021-12" db="EMBL/GenBank/DDBJ databases">
        <title>Discovery of the Pendulisporaceae a myxobacterial family with distinct sporulation behavior and unique specialized metabolism.</title>
        <authorList>
            <person name="Garcia R."/>
            <person name="Popoff A."/>
            <person name="Bader C.D."/>
            <person name="Loehr J."/>
            <person name="Walesch S."/>
            <person name="Walt C."/>
            <person name="Boldt J."/>
            <person name="Bunk B."/>
            <person name="Haeckl F.J.F.P.J."/>
            <person name="Gunesch A.P."/>
            <person name="Birkelbach J."/>
            <person name="Nuebel U."/>
            <person name="Pietschmann T."/>
            <person name="Bach T."/>
            <person name="Mueller R."/>
        </authorList>
    </citation>
    <scope>NUCLEOTIDE SEQUENCE</scope>
    <source>
        <strain evidence="1">MSr11367</strain>
    </source>
</reference>
<protein>
    <submittedName>
        <fullName evidence="1">Uncharacterized protein</fullName>
    </submittedName>
</protein>
<dbReference type="EMBL" id="CP089983">
    <property type="protein sequence ID" value="WXB07921.1"/>
    <property type="molecule type" value="Genomic_DNA"/>
</dbReference>
<evidence type="ECO:0000313" key="1">
    <source>
        <dbReference type="EMBL" id="WXB07921.1"/>
    </source>
</evidence>
<dbReference type="RefSeq" id="WP_394837589.1">
    <property type="nucleotide sequence ID" value="NZ_CP089929.1"/>
</dbReference>
<gene>
    <name evidence="1" type="ORF">LVJ94_11840</name>
</gene>
<organism evidence="1 2">
    <name type="scientific">Pendulispora rubella</name>
    <dbReference type="NCBI Taxonomy" id="2741070"/>
    <lineage>
        <taxon>Bacteria</taxon>
        <taxon>Pseudomonadati</taxon>
        <taxon>Myxococcota</taxon>
        <taxon>Myxococcia</taxon>
        <taxon>Myxococcales</taxon>
        <taxon>Sorangiineae</taxon>
        <taxon>Pendulisporaceae</taxon>
        <taxon>Pendulispora</taxon>
    </lineage>
</organism>
<dbReference type="Proteomes" id="UP001374803">
    <property type="component" value="Chromosome"/>
</dbReference>
<keyword evidence="2" id="KW-1185">Reference proteome</keyword>
<name>A0ABZ2LDQ3_9BACT</name>
<evidence type="ECO:0000313" key="2">
    <source>
        <dbReference type="Proteomes" id="UP001374803"/>
    </source>
</evidence>
<proteinExistence type="predicted"/>
<sequence length="83" mass="9060">MQLDSQNGTLFDAVVATSGLALLIAPEVIRRACLRAGVHASLSTPADLARAIPAIRQALAIYMNPEEVHRHMRAIEKLALHRH</sequence>